<dbReference type="RefSeq" id="WP_241216916.1">
    <property type="nucleotide sequence ID" value="NZ_QXGL01000001.1"/>
</dbReference>
<evidence type="ECO:0000313" key="2">
    <source>
        <dbReference type="Proteomes" id="UP000287533"/>
    </source>
</evidence>
<sequence>MRAHPDIDRLIAAAERDQRCFTPKTNTQRQATITRLRSGALVRPHRNAYARTAYWASLNAADQARHVIRELARQRPNRVFAGLSAAAMLELEYGWNLHNGGMVFLASSTGGNAHSHVSLRHIIMRHPPAATIVRTRERTGIVTTLAKEQPEDLAQRDNAAGIVDVTRITTPERTLVDCGLRYSFIQALPMFDSALRRGLVTRDGILGICDGLHADCGPVLRLLHYANPLNENGGESLCYATILEEGFAIPELQHVFLDPDAPWTKYRADFVWHTPDGRVIVLEYDGTDKYVDPAMTKRRDIRDVVRDERAREDVLRRAGVTTIIRTNYDEARQRYPLRRKLLNAHVPMTGTLMHERRTDVHGREW</sequence>
<gene>
    <name evidence="1" type="ORF">D2E25_0362</name>
</gene>
<name>A0A430FMG0_9BIFI</name>
<reference evidence="1 2" key="1">
    <citation type="submission" date="2018-09" db="EMBL/GenBank/DDBJ databases">
        <title>Characterization of the phylogenetic diversity of five novel species belonging to the genus Bifidobacterium.</title>
        <authorList>
            <person name="Lugli G.A."/>
            <person name="Duranti S."/>
            <person name="Milani C."/>
        </authorList>
    </citation>
    <scope>NUCLEOTIDE SEQUENCE [LARGE SCALE GENOMIC DNA]</scope>
    <source>
        <strain evidence="1 2">2034B</strain>
    </source>
</reference>
<protein>
    <submittedName>
        <fullName evidence="1">CTP synthase</fullName>
    </submittedName>
</protein>
<dbReference type="EMBL" id="QXGL01000001">
    <property type="protein sequence ID" value="RSX54056.1"/>
    <property type="molecule type" value="Genomic_DNA"/>
</dbReference>
<organism evidence="1 2">
    <name type="scientific">Bifidobacterium goeldii</name>
    <dbReference type="NCBI Taxonomy" id="2306975"/>
    <lineage>
        <taxon>Bacteria</taxon>
        <taxon>Bacillati</taxon>
        <taxon>Actinomycetota</taxon>
        <taxon>Actinomycetes</taxon>
        <taxon>Bifidobacteriales</taxon>
        <taxon>Bifidobacteriaceae</taxon>
        <taxon>Bifidobacterium</taxon>
    </lineage>
</organism>
<dbReference type="AlphaFoldDB" id="A0A430FMG0"/>
<comment type="caution">
    <text evidence="1">The sequence shown here is derived from an EMBL/GenBank/DDBJ whole genome shotgun (WGS) entry which is preliminary data.</text>
</comment>
<dbReference type="Proteomes" id="UP000287533">
    <property type="component" value="Unassembled WGS sequence"/>
</dbReference>
<accession>A0A430FMG0</accession>
<evidence type="ECO:0000313" key="1">
    <source>
        <dbReference type="EMBL" id="RSX54056.1"/>
    </source>
</evidence>
<proteinExistence type="predicted"/>
<keyword evidence="2" id="KW-1185">Reference proteome</keyword>